<dbReference type="RefSeq" id="WP_070245853.1">
    <property type="nucleotide sequence ID" value="NZ_LROM01000016.1"/>
</dbReference>
<dbReference type="OrthoDB" id="8880028at2"/>
<evidence type="ECO:0000313" key="2">
    <source>
        <dbReference type="EMBL" id="OFA09141.1"/>
    </source>
</evidence>
<comment type="caution">
    <text evidence="2">The sequence shown here is derived from an EMBL/GenBank/DDBJ whole genome shotgun (WGS) entry which is preliminary data.</text>
</comment>
<keyword evidence="1" id="KW-0732">Signal</keyword>
<proteinExistence type="predicted"/>
<sequence length="161" mass="16608">MTIRHPQRRAAARGLVIASMLAAFAMGAPRAGAADAAAWAKARPSIEAALTCASIDKFKQAEGTLASAGWNASQGTDPVTLPVPLKVFGFDTLRIAVANDSGEQVYRAFLPGITVAQLAKAAKLKPGKDGQHYSRATKLGVLSAGTEEGVTALTCTIDTEG</sequence>
<gene>
    <name evidence="2" type="ORF">DUPY_01870</name>
</gene>
<keyword evidence="3" id="KW-1185">Reference proteome</keyword>
<evidence type="ECO:0000313" key="3">
    <source>
        <dbReference type="Proteomes" id="UP000175989"/>
    </source>
</evidence>
<dbReference type="Proteomes" id="UP000175989">
    <property type="component" value="Unassembled WGS sequence"/>
</dbReference>
<accession>A0A1E7X806</accession>
<dbReference type="AlphaFoldDB" id="A0A1E7X806"/>
<feature type="signal peptide" evidence="1">
    <location>
        <begin position="1"/>
        <end position="33"/>
    </location>
</feature>
<name>A0A1E7X806_9BURK</name>
<evidence type="ECO:0000256" key="1">
    <source>
        <dbReference type="SAM" id="SignalP"/>
    </source>
</evidence>
<protein>
    <submittedName>
        <fullName evidence="2">Uncharacterized protein</fullName>
    </submittedName>
</protein>
<feature type="chain" id="PRO_5009208500" evidence="1">
    <location>
        <begin position="34"/>
        <end position="161"/>
    </location>
</feature>
<dbReference type="EMBL" id="LROM01000016">
    <property type="protein sequence ID" value="OFA09141.1"/>
    <property type="molecule type" value="Genomic_DNA"/>
</dbReference>
<reference evidence="3" key="1">
    <citation type="journal article" date="2016" name="Front. Microbiol.">
        <title>Molecular Keys to the Janthinobacterium and Duganella spp. Interaction with the Plant Pathogen Fusarium graminearum.</title>
        <authorList>
            <person name="Haack F.S."/>
            <person name="Poehlein A."/>
            <person name="Kroger C."/>
            <person name="Voigt C.A."/>
            <person name="Piepenbring M."/>
            <person name="Bode H.B."/>
            <person name="Daniel R."/>
            <person name="Schafer W."/>
            <person name="Streit W.R."/>
        </authorList>
    </citation>
    <scope>NUCLEOTIDE SEQUENCE [LARGE SCALE GENOMIC DNA]</scope>
    <source>
        <strain evidence="3">T54</strain>
    </source>
</reference>
<organism evidence="2 3">
    <name type="scientific">Duganella phyllosphaerae</name>
    <dbReference type="NCBI Taxonomy" id="762836"/>
    <lineage>
        <taxon>Bacteria</taxon>
        <taxon>Pseudomonadati</taxon>
        <taxon>Pseudomonadota</taxon>
        <taxon>Betaproteobacteria</taxon>
        <taxon>Burkholderiales</taxon>
        <taxon>Oxalobacteraceae</taxon>
        <taxon>Telluria group</taxon>
        <taxon>Duganella</taxon>
    </lineage>
</organism>